<keyword evidence="6 8" id="KW-0520">NAD</keyword>
<evidence type="ECO:0000256" key="6">
    <source>
        <dbReference type="ARBA" id="ARBA00023027"/>
    </source>
</evidence>
<comment type="catalytic activity">
    <reaction evidence="1">
        <text>UDP-alpha-D-glucose = UDP-alpha-D-galactose</text>
        <dbReference type="Rhea" id="RHEA:22168"/>
        <dbReference type="ChEBI" id="CHEBI:58885"/>
        <dbReference type="ChEBI" id="CHEBI:66914"/>
        <dbReference type="EC" id="5.1.3.2"/>
    </reaction>
</comment>
<evidence type="ECO:0000256" key="5">
    <source>
        <dbReference type="ARBA" id="ARBA00013189"/>
    </source>
</evidence>
<accession>E1ZMJ9</accession>
<evidence type="ECO:0000256" key="3">
    <source>
        <dbReference type="ARBA" id="ARBA00004947"/>
    </source>
</evidence>
<dbReference type="KEGG" id="cvr:CHLNCDRAFT_137493"/>
<protein>
    <recommendedName>
        <fullName evidence="5 8">UDP-glucose 4-epimerase</fullName>
        <ecNumber evidence="8">5.1.3.-</ecNumber>
    </recommendedName>
</protein>
<comment type="cofactor">
    <cofactor evidence="2 8">
        <name>NAD(+)</name>
        <dbReference type="ChEBI" id="CHEBI:57540"/>
    </cofactor>
</comment>
<evidence type="ECO:0000256" key="2">
    <source>
        <dbReference type="ARBA" id="ARBA00001911"/>
    </source>
</evidence>
<keyword evidence="11" id="KW-1185">Reference proteome</keyword>
<dbReference type="Proteomes" id="UP000008141">
    <property type="component" value="Unassembled WGS sequence"/>
</dbReference>
<dbReference type="eggNOG" id="KOG1371">
    <property type="taxonomic scope" value="Eukaryota"/>
</dbReference>
<dbReference type="RefSeq" id="XP_005845231.1">
    <property type="nucleotide sequence ID" value="XM_005845169.1"/>
</dbReference>
<dbReference type="GO" id="GO:0003978">
    <property type="term" value="F:UDP-glucose 4-epimerase activity"/>
    <property type="evidence" value="ECO:0007669"/>
    <property type="project" value="UniProtKB-UniRule"/>
</dbReference>
<dbReference type="CDD" id="cd05247">
    <property type="entry name" value="UDP_G4E_1_SDR_e"/>
    <property type="match status" value="1"/>
</dbReference>
<evidence type="ECO:0000256" key="4">
    <source>
        <dbReference type="ARBA" id="ARBA00007637"/>
    </source>
</evidence>
<comment type="pathway">
    <text evidence="3 8">Carbohydrate metabolism; galactose metabolism.</text>
</comment>
<dbReference type="UniPathway" id="UPA00214"/>
<dbReference type="OMA" id="CITEAVY"/>
<evidence type="ECO:0000313" key="11">
    <source>
        <dbReference type="Proteomes" id="UP000008141"/>
    </source>
</evidence>
<dbReference type="Pfam" id="PF16363">
    <property type="entry name" value="GDP_Man_Dehyd"/>
    <property type="match status" value="1"/>
</dbReference>
<dbReference type="AlphaFoldDB" id="E1ZMJ9"/>
<dbReference type="InParanoid" id="E1ZMJ9"/>
<dbReference type="InterPro" id="IPR005886">
    <property type="entry name" value="UDP_G4E"/>
</dbReference>
<dbReference type="GeneID" id="17352430"/>
<dbReference type="GO" id="GO:0006012">
    <property type="term" value="P:galactose metabolic process"/>
    <property type="evidence" value="ECO:0007669"/>
    <property type="project" value="UniProtKB-UniPathway"/>
</dbReference>
<dbReference type="OrthoDB" id="9402762at2759"/>
<dbReference type="PANTHER" id="PTHR43725:SF47">
    <property type="entry name" value="UDP-GLUCOSE 4-EPIMERASE"/>
    <property type="match status" value="1"/>
</dbReference>
<reference evidence="10 11" key="1">
    <citation type="journal article" date="2010" name="Plant Cell">
        <title>The Chlorella variabilis NC64A genome reveals adaptation to photosymbiosis, coevolution with viruses, and cryptic sex.</title>
        <authorList>
            <person name="Blanc G."/>
            <person name="Duncan G."/>
            <person name="Agarkova I."/>
            <person name="Borodovsky M."/>
            <person name="Gurnon J."/>
            <person name="Kuo A."/>
            <person name="Lindquist E."/>
            <person name="Lucas S."/>
            <person name="Pangilinan J."/>
            <person name="Polle J."/>
            <person name="Salamov A."/>
            <person name="Terry A."/>
            <person name="Yamada T."/>
            <person name="Dunigan D.D."/>
            <person name="Grigoriev I.V."/>
            <person name="Claverie J.M."/>
            <person name="Van Etten J.L."/>
        </authorList>
    </citation>
    <scope>NUCLEOTIDE SEQUENCE [LARGE SCALE GENOMIC DNA]</scope>
    <source>
        <strain evidence="10 11">NC64A</strain>
    </source>
</reference>
<dbReference type="InterPro" id="IPR016040">
    <property type="entry name" value="NAD(P)-bd_dom"/>
</dbReference>
<proteinExistence type="inferred from homology"/>
<dbReference type="GO" id="GO:0005829">
    <property type="term" value="C:cytosol"/>
    <property type="evidence" value="ECO:0007669"/>
    <property type="project" value="TreeGrafter"/>
</dbReference>
<dbReference type="InterPro" id="IPR036291">
    <property type="entry name" value="NAD(P)-bd_dom_sf"/>
</dbReference>
<evidence type="ECO:0000256" key="8">
    <source>
        <dbReference type="RuleBase" id="RU366046"/>
    </source>
</evidence>
<dbReference type="Gene3D" id="3.40.50.720">
    <property type="entry name" value="NAD(P)-binding Rossmann-like Domain"/>
    <property type="match status" value="1"/>
</dbReference>
<keyword evidence="7 8" id="KW-0413">Isomerase</keyword>
<evidence type="ECO:0000259" key="9">
    <source>
        <dbReference type="Pfam" id="PF16363"/>
    </source>
</evidence>
<dbReference type="EMBL" id="GL433853">
    <property type="protein sequence ID" value="EFN53129.1"/>
    <property type="molecule type" value="Genomic_DNA"/>
</dbReference>
<comment type="similarity">
    <text evidence="4 8">Belongs to the NAD(P)-dependent epimerase/dehydratase family.</text>
</comment>
<dbReference type="PANTHER" id="PTHR43725">
    <property type="entry name" value="UDP-GLUCOSE 4-EPIMERASE"/>
    <property type="match status" value="1"/>
</dbReference>
<evidence type="ECO:0000256" key="1">
    <source>
        <dbReference type="ARBA" id="ARBA00000083"/>
    </source>
</evidence>
<dbReference type="Gene3D" id="3.90.25.10">
    <property type="entry name" value="UDP-galactose 4-epimerase, domain 1"/>
    <property type="match status" value="1"/>
</dbReference>
<name>E1ZMJ9_CHLVA</name>
<sequence>MNGPQHILVTGGLGFIGSHTALSLLEAGYGVTILDDLSNSYEECFHRLKELAGGHAARLDFVKADVRDKGQVLPVFRSRRIDAVIHFAAKKSVGESVADPLKYYDHNVGGTVALLQAMQEAGCHQLVFSSSACVYGEPEKVPIDESAPLHALNPYGRTKASVMMEEVMGDVAAADPRWCILLLRYFNPVGAHPSAGRIGEHPQMPTNLMPCITEAVYGTDYPTRDGTALRDYIHVMDLAEGHVAALRRLFAAPDLACKPINLGTGTGQTVMEMIKAFEEASGRSVPRELAGRRAGDAAAVYASPQLAEAELGWRARRSLHDMCADHWRWTVANPQGFLTKAPPAVAAEPAGTMAAEPAGPLAAEM</sequence>
<gene>
    <name evidence="10" type="ORF">CHLNCDRAFT_137493</name>
</gene>
<keyword evidence="8" id="KW-0119">Carbohydrate metabolism</keyword>
<dbReference type="STRING" id="554065.E1ZMJ9"/>
<evidence type="ECO:0000256" key="7">
    <source>
        <dbReference type="ARBA" id="ARBA00023235"/>
    </source>
</evidence>
<dbReference type="NCBIfam" id="TIGR01179">
    <property type="entry name" value="galE"/>
    <property type="match status" value="1"/>
</dbReference>
<feature type="domain" description="NAD(P)-binding" evidence="9">
    <location>
        <begin position="8"/>
        <end position="325"/>
    </location>
</feature>
<organism evidence="11">
    <name type="scientific">Chlorella variabilis</name>
    <name type="common">Green alga</name>
    <dbReference type="NCBI Taxonomy" id="554065"/>
    <lineage>
        <taxon>Eukaryota</taxon>
        <taxon>Viridiplantae</taxon>
        <taxon>Chlorophyta</taxon>
        <taxon>core chlorophytes</taxon>
        <taxon>Trebouxiophyceae</taxon>
        <taxon>Chlorellales</taxon>
        <taxon>Chlorellaceae</taxon>
        <taxon>Chlorella clade</taxon>
        <taxon>Chlorella</taxon>
    </lineage>
</organism>
<evidence type="ECO:0000313" key="10">
    <source>
        <dbReference type="EMBL" id="EFN53129.1"/>
    </source>
</evidence>
<dbReference type="SUPFAM" id="SSF51735">
    <property type="entry name" value="NAD(P)-binding Rossmann-fold domains"/>
    <property type="match status" value="1"/>
</dbReference>
<dbReference type="EC" id="5.1.3.-" evidence="8"/>